<gene>
    <name evidence="3" type="ORF">PGAL8A_00293600</name>
</gene>
<feature type="coiled-coil region" evidence="1">
    <location>
        <begin position="197"/>
        <end position="224"/>
    </location>
</feature>
<dbReference type="VEuPathDB" id="PlasmoDB:PGAL8A_00293600"/>
<dbReference type="EMBL" id="CVMV01000045">
    <property type="protein sequence ID" value="CRG95731.1"/>
    <property type="molecule type" value="Genomic_DNA"/>
</dbReference>
<feature type="compositionally biased region" description="Basic and acidic residues" evidence="2">
    <location>
        <begin position="57"/>
        <end position="66"/>
    </location>
</feature>
<reference evidence="3" key="1">
    <citation type="submission" date="2015-04" db="EMBL/GenBank/DDBJ databases">
        <authorList>
            <consortium name="Pathogen Informatics"/>
        </authorList>
    </citation>
    <scope>NUCLEOTIDE SEQUENCE [LARGE SCALE GENOMIC DNA]</scope>
    <source>
        <strain evidence="3">8A</strain>
    </source>
</reference>
<dbReference type="GeneID" id="39731469"/>
<organism evidence="3 4">
    <name type="scientific">Plasmodium gallinaceum</name>
    <dbReference type="NCBI Taxonomy" id="5849"/>
    <lineage>
        <taxon>Eukaryota</taxon>
        <taxon>Sar</taxon>
        <taxon>Alveolata</taxon>
        <taxon>Apicomplexa</taxon>
        <taxon>Aconoidasida</taxon>
        <taxon>Haemosporida</taxon>
        <taxon>Plasmodiidae</taxon>
        <taxon>Plasmodium</taxon>
        <taxon>Plasmodium (Haemamoeba)</taxon>
    </lineage>
</organism>
<evidence type="ECO:0000313" key="3">
    <source>
        <dbReference type="EMBL" id="CRG95731.1"/>
    </source>
</evidence>
<feature type="region of interest" description="Disordered" evidence="2">
    <location>
        <begin position="57"/>
        <end position="78"/>
    </location>
</feature>
<dbReference type="Proteomes" id="UP000220797">
    <property type="component" value="Unassembled WGS sequence"/>
</dbReference>
<keyword evidence="1" id="KW-0175">Coiled coil</keyword>
<protein>
    <submittedName>
        <fullName evidence="3">Uncharacterized protein</fullName>
    </submittedName>
</protein>
<dbReference type="AlphaFoldDB" id="A0A1J1GU13"/>
<comment type="caution">
    <text evidence="3">The sequence shown here is derived from an EMBL/GenBank/DDBJ whole genome shotgun (WGS) entry which is preliminary data.</text>
</comment>
<evidence type="ECO:0000313" key="4">
    <source>
        <dbReference type="Proteomes" id="UP000220797"/>
    </source>
</evidence>
<proteinExistence type="predicted"/>
<keyword evidence="4" id="KW-1185">Reference proteome</keyword>
<sequence length="311" mass="36739">MDSENVDKNEKNLINLGTILKPVNINEKKKKKKKNGIKLELENDDKEKMGENIDEIKTETIEKSNDDENLEENISKKDNTENVEFHKLYESDDNISRKSSLNISNKNDSHKKKKVKAKLNTLMLQSYFHKSYDKVSNVLKKTSKSFLKKNSISNEKKINNVDNLKDTCNDELTTPTVNMDKQTYDEYNFFEKNSVIINKYLDDNINLEKQNEKLLKKYKKLLENNDSTKFLEELKELLDEKILLIKTLIYYKNICINYKKDLNKYKNSFEIFNSEKEQLSQNIITLKKHIDFLNNNIHSDLKKENEITDLM</sequence>
<feature type="coiled-coil region" evidence="1">
    <location>
        <begin position="262"/>
        <end position="296"/>
    </location>
</feature>
<dbReference type="OrthoDB" id="372823at2759"/>
<accession>A0A1J1GU13</accession>
<name>A0A1J1GU13_PLAGA</name>
<evidence type="ECO:0000256" key="1">
    <source>
        <dbReference type="SAM" id="Coils"/>
    </source>
</evidence>
<evidence type="ECO:0000256" key="2">
    <source>
        <dbReference type="SAM" id="MobiDB-lite"/>
    </source>
</evidence>
<dbReference type="RefSeq" id="XP_028528539.1">
    <property type="nucleotide sequence ID" value="XM_028671936.1"/>
</dbReference>